<evidence type="ECO:0000313" key="2">
    <source>
        <dbReference type="Proteomes" id="UP001163324"/>
    </source>
</evidence>
<sequence>MIGTPDGTFGTVHYDIHRKRRAAVSPLFSKGACAASESYIYKNVDLFLDCIDHQVRTTGFAELRRNFLALTTDVLCDHCFGRSTGMLADPQAAEEWQSTIKTTAGLTPLVKQLPWIMPLSLKFPLWILQVVAPDMARIIKKRRDIDQQAKEAIAVKEEVGDGLMRTRYKQSNDSRLDIFETILSNPSLPPAEKEFARVGQEGFVVLAAGGETTARALTAATYHILANREAVLPRLMEELYQVMPEETTQASLKELESLPWLGAIVKETLRVLALITSRLPVTSPNQELVYKEWAIPAGTPIGLSIRDLLLDPDVFEEPTRFKPERWLTSGPELQRMMHNYVPFSRGSRMCLGMNLSIAELHIVLASLFRRREMTLHDTIWERDMKHVRDCFVGEPSLQSQGMRIKYTKV</sequence>
<dbReference type="Proteomes" id="UP001163324">
    <property type="component" value="Chromosome 2"/>
</dbReference>
<accession>A0ACC0VCN5</accession>
<name>A0ACC0VCN5_9HYPO</name>
<comment type="caution">
    <text evidence="1">The sequence shown here is derived from an EMBL/GenBank/DDBJ whole genome shotgun (WGS) entry which is preliminary data.</text>
</comment>
<reference evidence="1" key="1">
    <citation type="submission" date="2022-10" db="EMBL/GenBank/DDBJ databases">
        <title>Complete Genome of Trichothecium roseum strain YXFP-22015, a Plant Pathogen Isolated from Citrus.</title>
        <authorList>
            <person name="Wang Y."/>
            <person name="Zhu L."/>
        </authorList>
    </citation>
    <scope>NUCLEOTIDE SEQUENCE</scope>
    <source>
        <strain evidence="1">YXFP-22015</strain>
    </source>
</reference>
<protein>
    <submittedName>
        <fullName evidence="1">Uncharacterized protein</fullName>
    </submittedName>
</protein>
<proteinExistence type="predicted"/>
<dbReference type="EMBL" id="CM047941">
    <property type="protein sequence ID" value="KAI9903470.1"/>
    <property type="molecule type" value="Genomic_DNA"/>
</dbReference>
<evidence type="ECO:0000313" key="1">
    <source>
        <dbReference type="EMBL" id="KAI9903470.1"/>
    </source>
</evidence>
<gene>
    <name evidence="1" type="ORF">N3K66_002822</name>
</gene>
<organism evidence="1 2">
    <name type="scientific">Trichothecium roseum</name>
    <dbReference type="NCBI Taxonomy" id="47278"/>
    <lineage>
        <taxon>Eukaryota</taxon>
        <taxon>Fungi</taxon>
        <taxon>Dikarya</taxon>
        <taxon>Ascomycota</taxon>
        <taxon>Pezizomycotina</taxon>
        <taxon>Sordariomycetes</taxon>
        <taxon>Hypocreomycetidae</taxon>
        <taxon>Hypocreales</taxon>
        <taxon>Hypocreales incertae sedis</taxon>
        <taxon>Trichothecium</taxon>
    </lineage>
</organism>
<keyword evidence="2" id="KW-1185">Reference proteome</keyword>